<evidence type="ECO:0000256" key="1">
    <source>
        <dbReference type="SAM" id="MobiDB-lite"/>
    </source>
</evidence>
<evidence type="ECO:0000313" key="3">
    <source>
        <dbReference type="Proteomes" id="UP000070353"/>
    </source>
</evidence>
<gene>
    <name evidence="2" type="ORF">SORDD24_01608</name>
</gene>
<dbReference type="RefSeq" id="WP_061409581.1">
    <property type="nucleotide sequence ID" value="NZ_KQ970761.1"/>
</dbReference>
<dbReference type="AlphaFoldDB" id="A0A139QMB6"/>
<name>A0A139QMB6_STROR</name>
<protein>
    <recommendedName>
        <fullName evidence="4">ATP-binding protein</fullName>
    </recommendedName>
</protein>
<dbReference type="Gene3D" id="3.30.565.10">
    <property type="entry name" value="Histidine kinase-like ATPase, C-terminal domain"/>
    <property type="match status" value="1"/>
</dbReference>
<evidence type="ECO:0008006" key="4">
    <source>
        <dbReference type="Google" id="ProtNLM"/>
    </source>
</evidence>
<dbReference type="OrthoDB" id="9816482at2"/>
<proteinExistence type="predicted"/>
<reference evidence="2 3" key="1">
    <citation type="submission" date="2016-01" db="EMBL/GenBank/DDBJ databases">
        <title>Highly variable Streptococcus oralis are common among viridans streptococci isolated from primates.</title>
        <authorList>
            <person name="Denapaite D."/>
            <person name="Rieger M."/>
            <person name="Koendgen S."/>
            <person name="Brueckner R."/>
            <person name="Ochigava I."/>
            <person name="Kappeler P."/>
            <person name="Maetz-Rensing K."/>
            <person name="Leendertz F."/>
            <person name="Hakenbeck R."/>
        </authorList>
    </citation>
    <scope>NUCLEOTIDE SEQUENCE [LARGE SCALE GENOMIC DNA]</scope>
    <source>
        <strain evidence="2 3">DD24</strain>
    </source>
</reference>
<evidence type="ECO:0000313" key="2">
    <source>
        <dbReference type="EMBL" id="KXU03648.1"/>
    </source>
</evidence>
<dbReference type="Proteomes" id="UP000070353">
    <property type="component" value="Unassembled WGS sequence"/>
</dbReference>
<dbReference type="SUPFAM" id="SSF55874">
    <property type="entry name" value="ATPase domain of HSP90 chaperone/DNA topoisomerase II/histidine kinase"/>
    <property type="match status" value="1"/>
</dbReference>
<dbReference type="Pfam" id="PF13589">
    <property type="entry name" value="HATPase_c_3"/>
    <property type="match status" value="1"/>
</dbReference>
<dbReference type="EMBL" id="LQZB01000183">
    <property type="protein sequence ID" value="KXU03648.1"/>
    <property type="molecule type" value="Genomic_DNA"/>
</dbReference>
<dbReference type="PATRIC" id="fig|1303.84.peg.1783"/>
<accession>A0A139QMB6</accession>
<comment type="caution">
    <text evidence="2">The sequence shown here is derived from an EMBL/GenBank/DDBJ whole genome shotgun (WGS) entry which is preliminary data.</text>
</comment>
<organism evidence="2 3">
    <name type="scientific">Streptococcus oralis</name>
    <dbReference type="NCBI Taxonomy" id="1303"/>
    <lineage>
        <taxon>Bacteria</taxon>
        <taxon>Bacillati</taxon>
        <taxon>Bacillota</taxon>
        <taxon>Bacilli</taxon>
        <taxon>Lactobacillales</taxon>
        <taxon>Streptococcaceae</taxon>
        <taxon>Streptococcus</taxon>
    </lineage>
</organism>
<feature type="region of interest" description="Disordered" evidence="1">
    <location>
        <begin position="366"/>
        <end position="387"/>
    </location>
</feature>
<feature type="compositionally biased region" description="Polar residues" evidence="1">
    <location>
        <begin position="371"/>
        <end position="385"/>
    </location>
</feature>
<dbReference type="InterPro" id="IPR036890">
    <property type="entry name" value="HATPase_C_sf"/>
</dbReference>
<sequence>MSEEFTLNYHAATIQHLGIGLYKQLPQAIAELISNSWDADSHNVKIHINYREKIITVSDDGNGMSAQELNENFLTIARNRRLTDKINDKKNETGLSKNGRKVTGKKGLGKLALFGIANTIIIDSIQNKKLNSFELNYNDIQGSSNNTYHPKTIHYNVQTDEPNGTKITIKDITLKNLTKIDTLYDSLSKRFNKYSRTDFLVTLASDDGTIKELDEEVFINSIRPKKDEIEFTFSFPDDFETLTNKQSQIVIHNLKEYHINGIICTKKTPLQANQRGFSVLSRGKLASEQSVTQFQDRANDNFYSYAAGYFNIDFLDDDNKKDFISTDRQSIRWEADDELIEIKENLNKLIGIIQREWKKRRSEAKEKKAQENIQKTPSLAETTLSTEDKESINKISKALENDDVDVPEKTKQNILDSAIKSTTSYKKDHSVYKELVPANFRVPQNIGTKIRRLREEMIEAAEDKDINRFILTQGLLLRAMIESTTTVLLKRYWEEASNDDLIRINNTPKNLTAENQVDPLSFKVKYETMIRLLSRKGKIAPNRVQSLIDEFSSIKATEHLNTLMHDAHNFPQFDTLKTIWNAVAPQLLAAFDLL</sequence>